<keyword evidence="2 7" id="KW-0813">Transport</keyword>
<evidence type="ECO:0000256" key="8">
    <source>
        <dbReference type="SAM" id="SignalP"/>
    </source>
</evidence>
<evidence type="ECO:0000256" key="7">
    <source>
        <dbReference type="PROSITE-ProRule" id="PRU01360"/>
    </source>
</evidence>
<dbReference type="InterPro" id="IPR023996">
    <property type="entry name" value="TonB-dep_OMP_SusC/RagA"/>
</dbReference>
<dbReference type="Gene3D" id="2.170.130.10">
    <property type="entry name" value="TonB-dependent receptor, plug domain"/>
    <property type="match status" value="1"/>
</dbReference>
<evidence type="ECO:0000256" key="3">
    <source>
        <dbReference type="ARBA" id="ARBA00022452"/>
    </source>
</evidence>
<dbReference type="PROSITE" id="PS52016">
    <property type="entry name" value="TONB_DEPENDENT_REC_3"/>
    <property type="match status" value="1"/>
</dbReference>
<keyword evidence="11" id="KW-1185">Reference proteome</keyword>
<keyword evidence="6 7" id="KW-0998">Cell outer membrane</keyword>
<dbReference type="InterPro" id="IPR036942">
    <property type="entry name" value="Beta-barrel_TonB_sf"/>
</dbReference>
<keyword evidence="3 7" id="KW-1134">Transmembrane beta strand</keyword>
<dbReference type="Proteomes" id="UP000319374">
    <property type="component" value="Chromosome"/>
</dbReference>
<dbReference type="KEGG" id="ada:A5CPEGH6_17140"/>
<evidence type="ECO:0000313" key="11">
    <source>
        <dbReference type="Proteomes" id="UP000319374"/>
    </source>
</evidence>
<evidence type="ECO:0000259" key="9">
    <source>
        <dbReference type="Pfam" id="PF07715"/>
    </source>
</evidence>
<evidence type="ECO:0000313" key="10">
    <source>
        <dbReference type="EMBL" id="BBL07076.1"/>
    </source>
</evidence>
<dbReference type="OrthoDB" id="9768177at2"/>
<feature type="signal peptide" evidence="8">
    <location>
        <begin position="1"/>
        <end position="18"/>
    </location>
</feature>
<dbReference type="SUPFAM" id="SSF49464">
    <property type="entry name" value="Carboxypeptidase regulatory domain-like"/>
    <property type="match status" value="1"/>
</dbReference>
<evidence type="ECO:0000256" key="5">
    <source>
        <dbReference type="ARBA" id="ARBA00023136"/>
    </source>
</evidence>
<dbReference type="GO" id="GO:0009279">
    <property type="term" value="C:cell outer membrane"/>
    <property type="evidence" value="ECO:0007669"/>
    <property type="project" value="UniProtKB-SubCell"/>
</dbReference>
<gene>
    <name evidence="10" type="ORF">A5CPEGH6_17140</name>
</gene>
<evidence type="ECO:0000256" key="2">
    <source>
        <dbReference type="ARBA" id="ARBA00022448"/>
    </source>
</evidence>
<protein>
    <submittedName>
        <fullName evidence="10">SusC/RagA family TonB-linked outer membrane protein</fullName>
    </submittedName>
</protein>
<accession>A0A4Y1X3N3</accession>
<dbReference type="InterPro" id="IPR037066">
    <property type="entry name" value="Plug_dom_sf"/>
</dbReference>
<dbReference type="InterPro" id="IPR039426">
    <property type="entry name" value="TonB-dep_rcpt-like"/>
</dbReference>
<comment type="similarity">
    <text evidence="7">Belongs to the TonB-dependent receptor family.</text>
</comment>
<organism evidence="10 11">
    <name type="scientific">Alistipes dispar</name>
    <dbReference type="NCBI Taxonomy" id="2585119"/>
    <lineage>
        <taxon>Bacteria</taxon>
        <taxon>Pseudomonadati</taxon>
        <taxon>Bacteroidota</taxon>
        <taxon>Bacteroidia</taxon>
        <taxon>Bacteroidales</taxon>
        <taxon>Rikenellaceae</taxon>
        <taxon>Alistipes</taxon>
    </lineage>
</organism>
<dbReference type="Gene3D" id="2.60.40.1120">
    <property type="entry name" value="Carboxypeptidase-like, regulatory domain"/>
    <property type="match status" value="1"/>
</dbReference>
<keyword evidence="5 7" id="KW-0472">Membrane</keyword>
<dbReference type="AlphaFoldDB" id="A0A4Y1X3N3"/>
<dbReference type="InterPro" id="IPR023997">
    <property type="entry name" value="TonB-dep_OMP_SusC/RagA_CS"/>
</dbReference>
<evidence type="ECO:0000256" key="6">
    <source>
        <dbReference type="ARBA" id="ARBA00023237"/>
    </source>
</evidence>
<dbReference type="SUPFAM" id="SSF56935">
    <property type="entry name" value="Porins"/>
    <property type="match status" value="1"/>
</dbReference>
<dbReference type="GeneID" id="98673702"/>
<evidence type="ECO:0000256" key="1">
    <source>
        <dbReference type="ARBA" id="ARBA00004571"/>
    </source>
</evidence>
<comment type="subcellular location">
    <subcellularLocation>
        <location evidence="1 7">Cell outer membrane</location>
        <topology evidence="1 7">Multi-pass membrane protein</topology>
    </subcellularLocation>
</comment>
<dbReference type="Pfam" id="PF13715">
    <property type="entry name" value="CarbopepD_reg_2"/>
    <property type="match status" value="1"/>
</dbReference>
<dbReference type="RefSeq" id="WP_141429077.1">
    <property type="nucleotide sequence ID" value="NZ_AP019736.1"/>
</dbReference>
<dbReference type="NCBIfam" id="TIGR04056">
    <property type="entry name" value="OMP_RagA_SusC"/>
    <property type="match status" value="1"/>
</dbReference>
<keyword evidence="4 7" id="KW-0812">Transmembrane</keyword>
<dbReference type="InterPro" id="IPR008969">
    <property type="entry name" value="CarboxyPept-like_regulatory"/>
</dbReference>
<dbReference type="Pfam" id="PF07715">
    <property type="entry name" value="Plug"/>
    <property type="match status" value="1"/>
</dbReference>
<name>A0A4Y1X3N3_9BACT</name>
<dbReference type="InterPro" id="IPR012910">
    <property type="entry name" value="Plug_dom"/>
</dbReference>
<feature type="chain" id="PRO_5021376133" evidence="8">
    <location>
        <begin position="19"/>
        <end position="1110"/>
    </location>
</feature>
<dbReference type="EMBL" id="AP019736">
    <property type="protein sequence ID" value="BBL07076.1"/>
    <property type="molecule type" value="Genomic_DNA"/>
</dbReference>
<keyword evidence="8" id="KW-0732">Signal</keyword>
<dbReference type="Gene3D" id="2.40.170.20">
    <property type="entry name" value="TonB-dependent receptor, beta-barrel domain"/>
    <property type="match status" value="1"/>
</dbReference>
<proteinExistence type="inferred from homology"/>
<evidence type="ECO:0000256" key="4">
    <source>
        <dbReference type="ARBA" id="ARBA00022692"/>
    </source>
</evidence>
<sequence length="1110" mass="123621">MKKTLLLFLFFCAGFAAAVAQTRLSGVVRDAENGKPLDFVSVAVKGTTVGIATDAQGKFALALPAGATTLVVSYVGYDTQEVEIKGRRHIDVSLQKSSLKMDAVVVTGFQDIKKQTFTGSSVKLKTEDLNMAGVTDVSRMLEGKVAGVSVQNVSGTFGAAPKVRIRGVTSINGDNKPLWVVDGMVLEDVVDISNDQLSSGDPTTLLGSSVAGINASDIETFDILKDAAATALYGARAMNGVIVITTKRGKQGAPIITYNGNFTLRTKPRYSQYNIMNSYDQMSVFSEMERKGLLGPDIVNSANSGVYGIMYNQINAYNASSGKFGLENTRQARHDFLMKYARANTDWFDKLFTYNLMHEHSLSISSGSEKSRTYASIGFLGDNGWSIADKVNRYTVNFRNDFDVSSKIRTSVQVVGSLRQQDAPGSFTRQSDVVTGSFSRDFDINPFSYALNTSRALRPYDDEGNLEYITMNYAPFNILSELRNNQLHLTVADVKLQGELNYTIVPGLRYNFTGALRYVQTTQEHEITEHANAANAYRAAGNSTIRSLNPFLYRDPNDLSAEPVVVLPYGGFYNTATNKMLNYVVRNSLSYTKVWDTDRTHELSVLGGMEIRSTDRRVNSTTGYGYQYDGGGVVSLDPKLMEMLVYRQSPYYMMEDTYERNAAFYANADYTFDRRYSISASARYDGSNQLGRGAAKRWLPTWTFAGKWIISNEAFMENASRIVDFMSLRASYGLTANIPPSASNAMALYYNQELYRPGNAEVGITLADLQNTELTWEKNYQLNVGFDLTLFGGRLDFNVDYFNRQGFDLISQIKVAGIGGFMWKNANYADLDSQGVDITLGGKMISTKDWTWSAHFTFGYSKNIIRNAKNSPEVFELVRQEGGNKNNYPVNSLFSIPFAGLNPETGIPMFYNEKGEIGYDCYMQGIETDFLKYEGQIDPKYTGGLNTTLRWKSLSMNLFFTFQAGNVIRLNPVFSSSYSDITALPNEFKDRWIMSGDEQRTDIPAIADNLMQKLYLSSAYPYNNYNYSSARVAKGDFIRLKSLSINYELPSALVRKSRVFKRAAVRLTAKDLWLMYSDKALNGQDPEFFNTGGVAMPVQTQFVLSLDLGF</sequence>
<feature type="domain" description="TonB-dependent receptor plug" evidence="9">
    <location>
        <begin position="114"/>
        <end position="241"/>
    </location>
</feature>
<reference evidence="11" key="1">
    <citation type="submission" date="2019-06" db="EMBL/GenBank/DDBJ databases">
        <title>Alistipes onderdonkii subsp. vulgaris subsp. nov., Alistipes dispar sp. nov. and Alistipes communis sp. nov., isolated from human faeces, and creation of Alistipes onderdonkii subsp. onderdonkii subsp. nov.</title>
        <authorList>
            <person name="Sakamoto M."/>
            <person name="Ikeyama N."/>
            <person name="Ogata Y."/>
            <person name="Suda W."/>
            <person name="Iino T."/>
            <person name="Hattori M."/>
            <person name="Ohkuma M."/>
        </authorList>
    </citation>
    <scope>NUCLEOTIDE SEQUENCE [LARGE SCALE GENOMIC DNA]</scope>
    <source>
        <strain evidence="11">5CPEGH6</strain>
    </source>
</reference>
<dbReference type="NCBIfam" id="TIGR04057">
    <property type="entry name" value="SusC_RagA_signa"/>
    <property type="match status" value="1"/>
</dbReference>